<dbReference type="AlphaFoldDB" id="A0A9W3BZ57"/>
<dbReference type="GeneID" id="130496433"/>
<dbReference type="Proteomes" id="UP000504610">
    <property type="component" value="Chromosome 6"/>
</dbReference>
<protein>
    <submittedName>
        <fullName evidence="3">Kinesin-like protein KIN-7N</fullName>
    </submittedName>
</protein>
<sequence>MHYSNIKASLGATEITMSLLSTLDSQFSKIMGCQKAGNNVEHPLSDQWETLRVSLKNTTSSLVSYIQTPCEILNSQDKGQETTALEAEKLKSELRIEERYNDLLKESSLDKQLLEASKESHERLEKEVQFLKEERDSLDVTVSQSSQSTHGMRVITSDKENALKDLHVELKRREYMEKEIKQISFAFF</sequence>
<evidence type="ECO:0000313" key="3">
    <source>
        <dbReference type="RefSeq" id="XP_056844478.1"/>
    </source>
</evidence>
<evidence type="ECO:0000313" key="2">
    <source>
        <dbReference type="Proteomes" id="UP000504610"/>
    </source>
</evidence>
<organism evidence="2 3">
    <name type="scientific">Raphanus sativus</name>
    <name type="common">Radish</name>
    <name type="synonym">Raphanus raphanistrum var. sativus</name>
    <dbReference type="NCBI Taxonomy" id="3726"/>
    <lineage>
        <taxon>Eukaryota</taxon>
        <taxon>Viridiplantae</taxon>
        <taxon>Streptophyta</taxon>
        <taxon>Embryophyta</taxon>
        <taxon>Tracheophyta</taxon>
        <taxon>Spermatophyta</taxon>
        <taxon>Magnoliopsida</taxon>
        <taxon>eudicotyledons</taxon>
        <taxon>Gunneridae</taxon>
        <taxon>Pentapetalae</taxon>
        <taxon>rosids</taxon>
        <taxon>malvids</taxon>
        <taxon>Brassicales</taxon>
        <taxon>Brassicaceae</taxon>
        <taxon>Brassiceae</taxon>
        <taxon>Raphanus</taxon>
    </lineage>
</organism>
<accession>A0A9W3BZ57</accession>
<gene>
    <name evidence="3" type="primary">LOC130496433</name>
</gene>
<reference evidence="2" key="1">
    <citation type="journal article" date="2019" name="Database">
        <title>The radish genome database (RadishGD): an integrated information resource for radish genomics.</title>
        <authorList>
            <person name="Yu H.J."/>
            <person name="Baek S."/>
            <person name="Lee Y.J."/>
            <person name="Cho A."/>
            <person name="Mun J.H."/>
        </authorList>
    </citation>
    <scope>NUCLEOTIDE SEQUENCE [LARGE SCALE GENOMIC DNA]</scope>
    <source>
        <strain evidence="2">cv. WK10039</strain>
    </source>
</reference>
<dbReference type="KEGG" id="rsz:130496433"/>
<keyword evidence="2" id="KW-1185">Reference proteome</keyword>
<reference evidence="3" key="2">
    <citation type="submission" date="2025-08" db="UniProtKB">
        <authorList>
            <consortium name="RefSeq"/>
        </authorList>
    </citation>
    <scope>IDENTIFICATION</scope>
    <source>
        <tissue evidence="3">Leaf</tissue>
    </source>
</reference>
<evidence type="ECO:0000256" key="1">
    <source>
        <dbReference type="SAM" id="Coils"/>
    </source>
</evidence>
<feature type="coiled-coil region" evidence="1">
    <location>
        <begin position="114"/>
        <end position="141"/>
    </location>
</feature>
<proteinExistence type="predicted"/>
<dbReference type="RefSeq" id="XP_056844478.1">
    <property type="nucleotide sequence ID" value="XM_056988498.1"/>
</dbReference>
<dbReference type="OrthoDB" id="10442318at2759"/>
<keyword evidence="1" id="KW-0175">Coiled coil</keyword>
<name>A0A9W3BZ57_RAPSA</name>